<reference evidence="1 2" key="1">
    <citation type="journal article" date="2022" name="DNA Res.">
        <title>Chromosomal-level genome assembly of the orchid tree Bauhinia variegata (Leguminosae; Cercidoideae) supports the allotetraploid origin hypothesis of Bauhinia.</title>
        <authorList>
            <person name="Zhong Y."/>
            <person name="Chen Y."/>
            <person name="Zheng D."/>
            <person name="Pang J."/>
            <person name="Liu Y."/>
            <person name="Luo S."/>
            <person name="Meng S."/>
            <person name="Qian L."/>
            <person name="Wei D."/>
            <person name="Dai S."/>
            <person name="Zhou R."/>
        </authorList>
    </citation>
    <scope>NUCLEOTIDE SEQUENCE [LARGE SCALE GENOMIC DNA]</scope>
    <source>
        <strain evidence="1">BV-YZ2020</strain>
    </source>
</reference>
<comment type="caution">
    <text evidence="1">The sequence shown here is derived from an EMBL/GenBank/DDBJ whole genome shotgun (WGS) entry which is preliminary data.</text>
</comment>
<name>A0ACB9KJY8_BAUVA</name>
<keyword evidence="2" id="KW-1185">Reference proteome</keyword>
<evidence type="ECO:0000313" key="2">
    <source>
        <dbReference type="Proteomes" id="UP000828941"/>
    </source>
</evidence>
<dbReference type="EMBL" id="CM039439">
    <property type="protein sequence ID" value="KAI4297580.1"/>
    <property type="molecule type" value="Genomic_DNA"/>
</dbReference>
<sequence>MASASSTSNINTVPSTNQTSELIAININSLLPIKLTSTNYVAWAKQMQSLLIGYGLLGYVDGSHPSPPAVLLTADQETENPAFNLWFRQDQFILLAILGSCDPDARAVISQAMTSHQAWIQLRTAFANRSRSRVLFLKEKLSSMSKGTSTISDYLRTVKSIADELCMIGYPLDDIDLVLYCLSGLGPDFKDISTVLRTQSTTLTYDQIYDQLLNHELHLKRDEQPSATPVIALYANKKSPYIPGKQKPTYNSVGNSRPSNSTSSSLGSQQKRLDVCQWCNKRGHIAKFCFKIANNPHVKPNANAITMHPSQNHWLLDSGASHHITNDFGNLSLTSEYPGSDQLHVADGNTLPISHTGSATLHAPHSSITLPNVLYVPRVKHNLLSVSQLCNENNVSVEFFPSCFKVKALETGTTLLQGPNDQHVYKFHPHHPPQVNVAHSIPSTTQWHHRLSHPAARTLRHVISSSKLPVSSSSSFSCNNCSQNKSHKLPFHQSSLSSKCPLEIVHADVWGPTPFSSIDGFRFYVIFVDHFSRHVEFIEHSYPFQQQPTTPLPTPLPTEPVPVSPIPHVTIPLYTRPSPPQVPTDPLSHGHTTHSVPESLVPCPNTSAASSTTLPLSPSPNTLISQSSGDTSPSSDQSPPTSSLGSPSAVSTRSLGSSSGVEIIQPACLPSPLLGNHPMVTRGKAASRLTH</sequence>
<dbReference type="Proteomes" id="UP000828941">
    <property type="component" value="Chromosome 14"/>
</dbReference>
<organism evidence="1 2">
    <name type="scientific">Bauhinia variegata</name>
    <name type="common">Purple orchid tree</name>
    <name type="synonym">Phanera variegata</name>
    <dbReference type="NCBI Taxonomy" id="167791"/>
    <lineage>
        <taxon>Eukaryota</taxon>
        <taxon>Viridiplantae</taxon>
        <taxon>Streptophyta</taxon>
        <taxon>Embryophyta</taxon>
        <taxon>Tracheophyta</taxon>
        <taxon>Spermatophyta</taxon>
        <taxon>Magnoliopsida</taxon>
        <taxon>eudicotyledons</taxon>
        <taxon>Gunneridae</taxon>
        <taxon>Pentapetalae</taxon>
        <taxon>rosids</taxon>
        <taxon>fabids</taxon>
        <taxon>Fabales</taxon>
        <taxon>Fabaceae</taxon>
        <taxon>Cercidoideae</taxon>
        <taxon>Cercideae</taxon>
        <taxon>Bauhiniinae</taxon>
        <taxon>Bauhinia</taxon>
    </lineage>
</organism>
<accession>A0ACB9KJY8</accession>
<protein>
    <submittedName>
        <fullName evidence="1">Uncharacterized protein</fullName>
    </submittedName>
</protein>
<gene>
    <name evidence="1" type="ORF">L6164_037465</name>
</gene>
<evidence type="ECO:0000313" key="1">
    <source>
        <dbReference type="EMBL" id="KAI4297580.1"/>
    </source>
</evidence>
<proteinExistence type="predicted"/>